<organism evidence="2 3">
    <name type="scientific">Ornithinimicrobium pratense</name>
    <dbReference type="NCBI Taxonomy" id="2593973"/>
    <lineage>
        <taxon>Bacteria</taxon>
        <taxon>Bacillati</taxon>
        <taxon>Actinomycetota</taxon>
        <taxon>Actinomycetes</taxon>
        <taxon>Micrococcales</taxon>
        <taxon>Ornithinimicrobiaceae</taxon>
        <taxon>Ornithinimicrobium</taxon>
    </lineage>
</organism>
<proteinExistence type="predicted"/>
<name>A0A5J6V1Y1_9MICO</name>
<feature type="region of interest" description="Disordered" evidence="1">
    <location>
        <begin position="94"/>
        <end position="113"/>
    </location>
</feature>
<keyword evidence="3" id="KW-1185">Reference proteome</keyword>
<dbReference type="AlphaFoldDB" id="A0A5J6V1Y1"/>
<evidence type="ECO:0000256" key="1">
    <source>
        <dbReference type="SAM" id="MobiDB-lite"/>
    </source>
</evidence>
<dbReference type="Proteomes" id="UP000326546">
    <property type="component" value="Chromosome"/>
</dbReference>
<sequence>MWERLRRRRPEARRAPEVVVVTRTGCHLCEEMLAMVGAELGPEARPGTLDLDAALAAGQITAEQHKRWTTLVPVLLVDGREVAHYRVQPGQVAALRDRSAGGPESRRSRRFGG</sequence>
<dbReference type="InterPro" id="IPR036249">
    <property type="entry name" value="Thioredoxin-like_sf"/>
</dbReference>
<dbReference type="SUPFAM" id="SSF52833">
    <property type="entry name" value="Thioredoxin-like"/>
    <property type="match status" value="1"/>
</dbReference>
<gene>
    <name evidence="2" type="ORF">FY030_01910</name>
</gene>
<evidence type="ECO:0000313" key="2">
    <source>
        <dbReference type="EMBL" id="QFG67647.1"/>
    </source>
</evidence>
<dbReference type="OrthoDB" id="8779161at2"/>
<accession>A0A5J6V1Y1</accession>
<dbReference type="EMBL" id="CP044427">
    <property type="protein sequence ID" value="QFG67647.1"/>
    <property type="molecule type" value="Genomic_DNA"/>
</dbReference>
<dbReference type="KEGG" id="serw:FY030_01910"/>
<dbReference type="Gene3D" id="3.40.30.10">
    <property type="entry name" value="Glutaredoxin"/>
    <property type="match status" value="1"/>
</dbReference>
<reference evidence="2 3" key="1">
    <citation type="submission" date="2019-09" db="EMBL/GenBank/DDBJ databases">
        <title>Serinicoccus pratensis sp. nov., isolated from meadow soil.</title>
        <authorList>
            <person name="Zhang W."/>
        </authorList>
    </citation>
    <scope>NUCLEOTIDE SEQUENCE [LARGE SCALE GENOMIC DNA]</scope>
    <source>
        <strain evidence="2 3">W204</strain>
    </source>
</reference>
<dbReference type="RefSeq" id="WP_158060042.1">
    <property type="nucleotide sequence ID" value="NZ_CP044427.1"/>
</dbReference>
<evidence type="ECO:0000313" key="3">
    <source>
        <dbReference type="Proteomes" id="UP000326546"/>
    </source>
</evidence>
<protein>
    <submittedName>
        <fullName evidence="2">Glutaredoxin family protein</fullName>
    </submittedName>
</protein>